<feature type="transmembrane region" description="Helical" evidence="9">
    <location>
        <begin position="369"/>
        <end position="387"/>
    </location>
</feature>
<dbReference type="PROSITE" id="PS50893">
    <property type="entry name" value="ABC_TRANSPORTER_2"/>
    <property type="match status" value="1"/>
</dbReference>
<evidence type="ECO:0000256" key="1">
    <source>
        <dbReference type="ARBA" id="ARBA00004141"/>
    </source>
</evidence>
<feature type="transmembrane region" description="Helical" evidence="9">
    <location>
        <begin position="231"/>
        <end position="255"/>
    </location>
</feature>
<comment type="similarity">
    <text evidence="2">Belongs to the ABC transporter superfamily. ABCA family.</text>
</comment>
<feature type="transmembrane region" description="Helical" evidence="9">
    <location>
        <begin position="144"/>
        <end position="172"/>
    </location>
</feature>
<feature type="transmembrane region" description="Helical" evidence="9">
    <location>
        <begin position="267"/>
        <end position="288"/>
    </location>
</feature>
<evidence type="ECO:0000256" key="2">
    <source>
        <dbReference type="ARBA" id="ARBA00008869"/>
    </source>
</evidence>
<feature type="transmembrane region" description="Helical" evidence="9">
    <location>
        <begin position="192"/>
        <end position="210"/>
    </location>
</feature>
<keyword evidence="5" id="KW-0547">Nucleotide-binding</keyword>
<evidence type="ECO:0000313" key="11">
    <source>
        <dbReference type="EMBL" id="KAF2073997.1"/>
    </source>
</evidence>
<dbReference type="InterPro" id="IPR013525">
    <property type="entry name" value="ABC2_TM"/>
</dbReference>
<evidence type="ECO:0000256" key="3">
    <source>
        <dbReference type="ARBA" id="ARBA00022448"/>
    </source>
</evidence>
<dbReference type="Pfam" id="PF00005">
    <property type="entry name" value="ABC_tran"/>
    <property type="match status" value="1"/>
</dbReference>
<dbReference type="InterPro" id="IPR027417">
    <property type="entry name" value="P-loop_NTPase"/>
</dbReference>
<proteinExistence type="inferred from homology"/>
<keyword evidence="12" id="KW-1185">Reference proteome</keyword>
<keyword evidence="3" id="KW-0813">Transport</keyword>
<organism evidence="11 12">
    <name type="scientific">Polysphondylium violaceum</name>
    <dbReference type="NCBI Taxonomy" id="133409"/>
    <lineage>
        <taxon>Eukaryota</taxon>
        <taxon>Amoebozoa</taxon>
        <taxon>Evosea</taxon>
        <taxon>Eumycetozoa</taxon>
        <taxon>Dictyostelia</taxon>
        <taxon>Dictyosteliales</taxon>
        <taxon>Dictyosteliaceae</taxon>
        <taxon>Polysphondylium</taxon>
    </lineage>
</organism>
<dbReference type="GO" id="GO:0140359">
    <property type="term" value="F:ABC-type transporter activity"/>
    <property type="evidence" value="ECO:0007669"/>
    <property type="project" value="InterPro"/>
</dbReference>
<dbReference type="SMART" id="SM00382">
    <property type="entry name" value="AAA"/>
    <property type="match status" value="1"/>
</dbReference>
<dbReference type="PANTHER" id="PTHR19229">
    <property type="entry name" value="ATP-BINDING CASSETTE TRANSPORTER SUBFAMILY A ABCA"/>
    <property type="match status" value="1"/>
</dbReference>
<comment type="caution">
    <text evidence="11">The sequence shown here is derived from an EMBL/GenBank/DDBJ whole genome shotgun (WGS) entry which is preliminary data.</text>
</comment>
<dbReference type="Gene3D" id="3.40.50.300">
    <property type="entry name" value="P-loop containing nucleotide triphosphate hydrolases"/>
    <property type="match status" value="1"/>
</dbReference>
<dbReference type="OrthoDB" id="8061355at2759"/>
<dbReference type="GO" id="GO:0016887">
    <property type="term" value="F:ATP hydrolysis activity"/>
    <property type="evidence" value="ECO:0007669"/>
    <property type="project" value="InterPro"/>
</dbReference>
<evidence type="ECO:0000256" key="4">
    <source>
        <dbReference type="ARBA" id="ARBA00022692"/>
    </source>
</evidence>
<dbReference type="Proteomes" id="UP000695562">
    <property type="component" value="Unassembled WGS sequence"/>
</dbReference>
<protein>
    <recommendedName>
        <fullName evidence="10">ABC transporter domain-containing protein</fullName>
    </recommendedName>
</protein>
<evidence type="ECO:0000256" key="7">
    <source>
        <dbReference type="ARBA" id="ARBA00022989"/>
    </source>
</evidence>
<gene>
    <name evidence="11" type="ORF">CYY_004704</name>
</gene>
<dbReference type="EMBL" id="AJWJ01000171">
    <property type="protein sequence ID" value="KAF2073997.1"/>
    <property type="molecule type" value="Genomic_DNA"/>
</dbReference>
<evidence type="ECO:0000259" key="10">
    <source>
        <dbReference type="PROSITE" id="PS50893"/>
    </source>
</evidence>
<dbReference type="Pfam" id="PF12698">
    <property type="entry name" value="ABC2_membrane_3"/>
    <property type="match status" value="1"/>
</dbReference>
<dbReference type="GO" id="GO:0016020">
    <property type="term" value="C:membrane"/>
    <property type="evidence" value="ECO:0007669"/>
    <property type="project" value="UniProtKB-SubCell"/>
</dbReference>
<dbReference type="AlphaFoldDB" id="A0A8J4V4W9"/>
<keyword evidence="8 9" id="KW-0472">Membrane</keyword>
<accession>A0A8J4V4W9</accession>
<dbReference type="InterPro" id="IPR026082">
    <property type="entry name" value="ABCA"/>
</dbReference>
<dbReference type="PANTHER" id="PTHR19229:SF272">
    <property type="entry name" value="ABC TRANSPORTER A FAMILY MEMBER 7-RELATED"/>
    <property type="match status" value="1"/>
</dbReference>
<reference evidence="11" key="1">
    <citation type="submission" date="2020-01" db="EMBL/GenBank/DDBJ databases">
        <title>Development of genomics and gene disruption for Polysphondylium violaceum indicates a role for the polyketide synthase stlB in stalk morphogenesis.</title>
        <authorList>
            <person name="Narita B."/>
            <person name="Kawabe Y."/>
            <person name="Kin K."/>
            <person name="Saito T."/>
            <person name="Gibbs R."/>
            <person name="Kuspa A."/>
            <person name="Muzny D."/>
            <person name="Queller D."/>
            <person name="Richards S."/>
            <person name="Strassman J."/>
            <person name="Sucgang R."/>
            <person name="Worley K."/>
            <person name="Schaap P."/>
        </authorList>
    </citation>
    <scope>NUCLEOTIDE SEQUENCE</scope>
    <source>
        <strain evidence="11">QSvi11</strain>
    </source>
</reference>
<name>A0A8J4V4W9_9MYCE</name>
<feature type="domain" description="ABC transporter" evidence="10">
    <location>
        <begin position="471"/>
        <end position="702"/>
    </location>
</feature>
<dbReference type="SUPFAM" id="SSF52540">
    <property type="entry name" value="P-loop containing nucleoside triphosphate hydrolases"/>
    <property type="match status" value="1"/>
</dbReference>
<dbReference type="InterPro" id="IPR003593">
    <property type="entry name" value="AAA+_ATPase"/>
</dbReference>
<evidence type="ECO:0000256" key="9">
    <source>
        <dbReference type="SAM" id="Phobius"/>
    </source>
</evidence>
<dbReference type="GO" id="GO:0005319">
    <property type="term" value="F:lipid transporter activity"/>
    <property type="evidence" value="ECO:0007669"/>
    <property type="project" value="TreeGrafter"/>
</dbReference>
<evidence type="ECO:0000256" key="5">
    <source>
        <dbReference type="ARBA" id="ARBA00022741"/>
    </source>
</evidence>
<dbReference type="CDD" id="cd03263">
    <property type="entry name" value="ABC_subfamily_A"/>
    <property type="match status" value="1"/>
</dbReference>
<evidence type="ECO:0000256" key="6">
    <source>
        <dbReference type="ARBA" id="ARBA00022840"/>
    </source>
</evidence>
<keyword evidence="4 9" id="KW-0812">Transmembrane</keyword>
<dbReference type="FunFam" id="3.40.50.300:FF:000665">
    <property type="entry name" value="ABC transporter A family member 2"/>
    <property type="match status" value="1"/>
</dbReference>
<comment type="subcellular location">
    <subcellularLocation>
        <location evidence="1">Membrane</location>
        <topology evidence="1">Multi-pass membrane protein</topology>
    </subcellularLocation>
</comment>
<feature type="transmembrane region" description="Helical" evidence="9">
    <location>
        <begin position="300"/>
        <end position="322"/>
    </location>
</feature>
<dbReference type="GO" id="GO:0005524">
    <property type="term" value="F:ATP binding"/>
    <property type="evidence" value="ECO:0007669"/>
    <property type="project" value="UniProtKB-KW"/>
</dbReference>
<dbReference type="GO" id="GO:0031288">
    <property type="term" value="P:sorocarp morphogenesis"/>
    <property type="evidence" value="ECO:0007669"/>
    <property type="project" value="TreeGrafter"/>
</dbReference>
<feature type="transmembrane region" description="Helical" evidence="9">
    <location>
        <begin position="328"/>
        <end position="348"/>
    </location>
</feature>
<dbReference type="InterPro" id="IPR003439">
    <property type="entry name" value="ABC_transporter-like_ATP-bd"/>
</dbReference>
<keyword evidence="7 9" id="KW-1133">Transmembrane helix</keyword>
<sequence length="792" mass="89397">MPTKAINQTFDPYFETILPFYESHQGINTFIGQLNANGTNNQGFLGSIPQIPIIYNGTKGAKIVFTPSSQSFESNAAMTDTILGVKTQLVSQHRKSFKIKNLDQLPSFAVNFTQLDLPSLSLAYEISAEGQRMFQYKGYQVPGYIIYGMNLLLTGLLNSGLGLNIAVLSGAWELPYQSASPAIDIGSLLGGLFYPFALSFLLPLFVYSIVLEKQDKLRDLCLMMGLRMRNYWIVTYIFNFMLYLCAVIVVVGISAGFGFSVFTKGSAFAMVMFLFGWGNAQITFSFFLSTLFKRTRTASIFCYFLVIISVIVNLVLSAQLYLTTAPPVPYYFYPLFAFYRGFAIISTLCGIEECPTWSTYTWDFEPSKIILWLYIDTIFFLLVSLYLDQVLPREFGVPKHPLFFLQPIKNLFCSPSATDGEIIQQQDKKDETRLLIDSEEQQLLEEEIDEDVEFEKQKIINQQYNPNNTSIVINNLTKHYSGRPKPALDSLYLTIEKGETVALLGPNGAGKTTTISLLTGLYTPTSGNATVAGMSIKSNMDYIHRVVGVCNQFDILWEDLDCVETLLFYTRLKGIPKDQEMQVVEKTLKDVNLFEVRHRLAKELSGGMKRRLSIAISITGNSQIVFLDEPTTGLDIKTRRDLWVTINALKKDRCMILTSHSMEEVEVLSNRIGIMSQGKLKCLGDQQRLKTKFGDGYGLKLNIDPSYVEDLKTKSNPSNPLEFVQEFSADAKFVESYSNSFTYRLGKEIKLSDLFEFMLLNKDKHHVLEWGISQTSLEDVFLKIAANDNTVN</sequence>
<dbReference type="PROSITE" id="PS00211">
    <property type="entry name" value="ABC_TRANSPORTER_1"/>
    <property type="match status" value="1"/>
</dbReference>
<evidence type="ECO:0000313" key="12">
    <source>
        <dbReference type="Proteomes" id="UP000695562"/>
    </source>
</evidence>
<keyword evidence="6" id="KW-0067">ATP-binding</keyword>
<dbReference type="InterPro" id="IPR017871">
    <property type="entry name" value="ABC_transporter-like_CS"/>
</dbReference>
<evidence type="ECO:0000256" key="8">
    <source>
        <dbReference type="ARBA" id="ARBA00023136"/>
    </source>
</evidence>